<proteinExistence type="predicted"/>
<accession>A0A382YT34</accession>
<sequence>MFDEQERMNEMWDEYFAKQDDHLERYASERKDIQMYEDSENEYHEYINTIYLRHLELAKNYTDNNTKI</sequence>
<gene>
    <name evidence="1" type="ORF">METZ01_LOCUS438859</name>
</gene>
<dbReference type="EMBL" id="UINC01178051">
    <property type="protein sequence ID" value="SVD86005.1"/>
    <property type="molecule type" value="Genomic_DNA"/>
</dbReference>
<organism evidence="1">
    <name type="scientific">marine metagenome</name>
    <dbReference type="NCBI Taxonomy" id="408172"/>
    <lineage>
        <taxon>unclassified sequences</taxon>
        <taxon>metagenomes</taxon>
        <taxon>ecological metagenomes</taxon>
    </lineage>
</organism>
<dbReference type="AlphaFoldDB" id="A0A382YT34"/>
<name>A0A382YT34_9ZZZZ</name>
<reference evidence="1" key="1">
    <citation type="submission" date="2018-05" db="EMBL/GenBank/DDBJ databases">
        <authorList>
            <person name="Lanie J.A."/>
            <person name="Ng W.-L."/>
            <person name="Kazmierczak K.M."/>
            <person name="Andrzejewski T.M."/>
            <person name="Davidsen T.M."/>
            <person name="Wayne K.J."/>
            <person name="Tettelin H."/>
            <person name="Glass J.I."/>
            <person name="Rusch D."/>
            <person name="Podicherti R."/>
            <person name="Tsui H.-C.T."/>
            <person name="Winkler M.E."/>
        </authorList>
    </citation>
    <scope>NUCLEOTIDE SEQUENCE</scope>
</reference>
<evidence type="ECO:0000313" key="1">
    <source>
        <dbReference type="EMBL" id="SVD86005.1"/>
    </source>
</evidence>
<protein>
    <submittedName>
        <fullName evidence="1">Uncharacterized protein</fullName>
    </submittedName>
</protein>